<name>A0A0U3PDR4_9MICC</name>
<evidence type="ECO:0000313" key="4">
    <source>
        <dbReference type="EMBL" id="ALV40392.1"/>
    </source>
</evidence>
<evidence type="ECO:0000256" key="2">
    <source>
        <dbReference type="SAM" id="Phobius"/>
    </source>
</evidence>
<feature type="compositionally biased region" description="Pro residues" evidence="1">
    <location>
        <begin position="73"/>
        <end position="98"/>
    </location>
</feature>
<evidence type="ECO:0008006" key="6">
    <source>
        <dbReference type="Google" id="ProtNLM"/>
    </source>
</evidence>
<reference evidence="4 5" key="1">
    <citation type="submission" date="2015-12" db="EMBL/GenBank/DDBJ databases">
        <authorList>
            <person name="Shamseldin A."/>
            <person name="Moawad H."/>
            <person name="Abd El-Rahim W.M."/>
            <person name="Sadowsky M.J."/>
        </authorList>
    </citation>
    <scope>NUCLEOTIDE SEQUENCE [LARGE SCALE GENOMIC DNA]</scope>
    <source>
        <strain evidence="4 5">Ar51</strain>
    </source>
</reference>
<evidence type="ECO:0000256" key="3">
    <source>
        <dbReference type="SAM" id="SignalP"/>
    </source>
</evidence>
<protein>
    <recommendedName>
        <fullName evidence="6">Cell wall protein</fullName>
    </recommendedName>
</protein>
<sequence length="197" mass="19707">MRGAVEKVTMIRSSSVLRDVSAAAAAAVLALLVGLSAAVPAQAEDGDPTPQWCLLNCETASAEPKDPGKGKPEVPPVVPSPVVPTQPPAPPPVAPAPVPIATLAPEPSVSPTEESPSAAPSTTIPSPPSSATPSTESNWNKPVTKSAKPTQAAAVSRNDGSGLFGGPGLLAIMAGVVLVGVAGLAFAWWSRNRPASH</sequence>
<feature type="transmembrane region" description="Helical" evidence="2">
    <location>
        <begin position="168"/>
        <end position="189"/>
    </location>
</feature>
<keyword evidence="3" id="KW-0732">Signal</keyword>
<accession>A0A0U3PDR4</accession>
<feature type="region of interest" description="Disordered" evidence="1">
    <location>
        <begin position="61"/>
        <end position="156"/>
    </location>
</feature>
<dbReference type="AlphaFoldDB" id="A0A0U3PDR4"/>
<dbReference type="EMBL" id="CP013747">
    <property type="protein sequence ID" value="ALV40392.1"/>
    <property type="molecule type" value="Genomic_DNA"/>
</dbReference>
<dbReference type="STRING" id="121292.AU252_03760"/>
<feature type="chain" id="PRO_5006842881" description="Cell wall protein" evidence="3">
    <location>
        <begin position="44"/>
        <end position="197"/>
    </location>
</feature>
<evidence type="ECO:0000256" key="1">
    <source>
        <dbReference type="SAM" id="MobiDB-lite"/>
    </source>
</evidence>
<proteinExistence type="predicted"/>
<keyword evidence="2" id="KW-1133">Transmembrane helix</keyword>
<feature type="signal peptide" evidence="3">
    <location>
        <begin position="1"/>
        <end position="43"/>
    </location>
</feature>
<dbReference type="KEGG" id="psul:AU252_03760"/>
<keyword evidence="2" id="KW-0472">Membrane</keyword>
<feature type="compositionally biased region" description="Low complexity" evidence="1">
    <location>
        <begin position="99"/>
        <end position="124"/>
    </location>
</feature>
<feature type="compositionally biased region" description="Polar residues" evidence="1">
    <location>
        <begin position="136"/>
        <end position="149"/>
    </location>
</feature>
<organism evidence="4">
    <name type="scientific">Pseudarthrobacter sulfonivorans</name>
    <dbReference type="NCBI Taxonomy" id="121292"/>
    <lineage>
        <taxon>Bacteria</taxon>
        <taxon>Bacillati</taxon>
        <taxon>Actinomycetota</taxon>
        <taxon>Actinomycetes</taxon>
        <taxon>Micrococcales</taxon>
        <taxon>Micrococcaceae</taxon>
        <taxon>Pseudarthrobacter</taxon>
    </lineage>
</organism>
<gene>
    <name evidence="4" type="ORF">AU252_03760</name>
</gene>
<evidence type="ECO:0000313" key="5">
    <source>
        <dbReference type="Proteomes" id="UP000065151"/>
    </source>
</evidence>
<feature type="compositionally biased region" description="Basic and acidic residues" evidence="1">
    <location>
        <begin position="63"/>
        <end position="72"/>
    </location>
</feature>
<keyword evidence="2" id="KW-0812">Transmembrane</keyword>
<dbReference type="Proteomes" id="UP000065151">
    <property type="component" value="Chromosome"/>
</dbReference>